<proteinExistence type="predicted"/>
<dbReference type="GO" id="GO:0000287">
    <property type="term" value="F:magnesium ion binding"/>
    <property type="evidence" value="ECO:0007669"/>
    <property type="project" value="InterPro"/>
</dbReference>
<protein>
    <submittedName>
        <fullName evidence="1">Inorganic pyrophosphatase</fullName>
    </submittedName>
</protein>
<reference evidence="1 2" key="1">
    <citation type="submission" date="2019-01" db="EMBL/GenBank/DDBJ databases">
        <title>Unveiling genomic diversity among members of the Bifidobacterium pseudolongum species, a widely distributed gut commensal of the animal kingdom.</title>
        <authorList>
            <person name="Lugli G.A."/>
            <person name="Duranti S."/>
            <person name="Albert K."/>
            <person name="Mancabelli L."/>
            <person name="Napoli S."/>
            <person name="Viappiani A."/>
            <person name="Anzalone R."/>
            <person name="Longhi G."/>
            <person name="Milani C."/>
            <person name="Turroni F."/>
            <person name="Alessandri G."/>
            <person name="Sela D.A."/>
            <person name="Van Sinderen D."/>
            <person name="Ventura M."/>
        </authorList>
    </citation>
    <scope>NUCLEOTIDE SEQUENCE [LARGE SCALE GENOMIC DNA]</scope>
    <source>
        <strain evidence="1 2">2072B</strain>
    </source>
</reference>
<dbReference type="RefSeq" id="WP_129913045.1">
    <property type="nucleotide sequence ID" value="NZ_SBKU01000007.1"/>
</dbReference>
<dbReference type="GO" id="GO:0004427">
    <property type="term" value="F:inorganic diphosphate phosphatase activity"/>
    <property type="evidence" value="ECO:0007669"/>
    <property type="project" value="InterPro"/>
</dbReference>
<evidence type="ECO:0000313" key="1">
    <source>
        <dbReference type="EMBL" id="RYQ68319.1"/>
    </source>
</evidence>
<organism evidence="1 2">
    <name type="scientific">Bifidobacterium pseudolongum subsp. globosum</name>
    <dbReference type="NCBI Taxonomy" id="1690"/>
    <lineage>
        <taxon>Bacteria</taxon>
        <taxon>Bacillati</taxon>
        <taxon>Actinomycetota</taxon>
        <taxon>Actinomycetes</taxon>
        <taxon>Bifidobacteriales</taxon>
        <taxon>Bifidobacteriaceae</taxon>
        <taxon>Bifidobacterium</taxon>
    </lineage>
</organism>
<dbReference type="EMBL" id="SBKU01000007">
    <property type="protein sequence ID" value="RYQ68319.1"/>
    <property type="molecule type" value="Genomic_DNA"/>
</dbReference>
<dbReference type="AlphaFoldDB" id="A0A4V1Y6V5"/>
<dbReference type="GO" id="GO:0005737">
    <property type="term" value="C:cytoplasm"/>
    <property type="evidence" value="ECO:0007669"/>
    <property type="project" value="InterPro"/>
</dbReference>
<dbReference type="InterPro" id="IPR036649">
    <property type="entry name" value="Pyrophosphatase_sf"/>
</dbReference>
<comment type="caution">
    <text evidence="1">The sequence shown here is derived from an EMBL/GenBank/DDBJ whole genome shotgun (WGS) entry which is preliminary data.</text>
</comment>
<gene>
    <name evidence="1" type="ORF">PG2072B_0922</name>
</gene>
<sequence length="118" mass="13073">MEEDGYWRILDGLAATSTIVIDRPKGTSHPQYPDSIYPVDYGYLRDTASMDGSGIDVWVGTGLCGIDAIICVAELVKGDSEIKILIDCTEEEKRLIFGVHNETENMKGVLVRRKPPRS</sequence>
<evidence type="ECO:0000313" key="2">
    <source>
        <dbReference type="Proteomes" id="UP000293268"/>
    </source>
</evidence>
<dbReference type="Proteomes" id="UP000293268">
    <property type="component" value="Unassembled WGS sequence"/>
</dbReference>
<dbReference type="GO" id="GO:0006796">
    <property type="term" value="P:phosphate-containing compound metabolic process"/>
    <property type="evidence" value="ECO:0007669"/>
    <property type="project" value="InterPro"/>
</dbReference>
<dbReference type="SUPFAM" id="SSF50324">
    <property type="entry name" value="Inorganic pyrophosphatase"/>
    <property type="match status" value="1"/>
</dbReference>
<name>A0A4V1Y6V5_9BIFI</name>
<accession>A0A4V1Y6V5</accession>